<dbReference type="PANTHER" id="PTHR11070">
    <property type="entry name" value="UVRD / RECB / PCRA DNA HELICASE FAMILY MEMBER"/>
    <property type="match status" value="1"/>
</dbReference>
<name>A0A1H2LH50_9ACTN</name>
<keyword evidence="1" id="KW-0067">ATP-binding</keyword>
<dbReference type="EMBL" id="LT629799">
    <property type="protein sequence ID" value="SDU80134.1"/>
    <property type="molecule type" value="Genomic_DNA"/>
</dbReference>
<dbReference type="GO" id="GO:0005829">
    <property type="term" value="C:cytosol"/>
    <property type="evidence" value="ECO:0007669"/>
    <property type="project" value="TreeGrafter"/>
</dbReference>
<dbReference type="GO" id="GO:0003677">
    <property type="term" value="F:DNA binding"/>
    <property type="evidence" value="ECO:0007669"/>
    <property type="project" value="InterPro"/>
</dbReference>
<dbReference type="AlphaFoldDB" id="A0A1H2LH50"/>
<dbReference type="GO" id="GO:0005524">
    <property type="term" value="F:ATP binding"/>
    <property type="evidence" value="ECO:0007669"/>
    <property type="project" value="InterPro"/>
</dbReference>
<dbReference type="OrthoDB" id="9787585at2"/>
<keyword evidence="1" id="KW-0547">Nucleotide-binding</keyword>
<evidence type="ECO:0000313" key="2">
    <source>
        <dbReference type="Proteomes" id="UP000198825"/>
    </source>
</evidence>
<reference evidence="2" key="1">
    <citation type="submission" date="2016-10" db="EMBL/GenBank/DDBJ databases">
        <authorList>
            <person name="Varghese N."/>
            <person name="Submissions S."/>
        </authorList>
    </citation>
    <scope>NUCLEOTIDE SEQUENCE [LARGE SCALE GENOMIC DNA]</scope>
    <source>
        <strain evidence="2">DSM 21743</strain>
    </source>
</reference>
<proteinExistence type="predicted"/>
<keyword evidence="1" id="KW-0347">Helicase</keyword>
<organism evidence="1 2">
    <name type="scientific">Microlunatus sagamiharensis</name>
    <dbReference type="NCBI Taxonomy" id="546874"/>
    <lineage>
        <taxon>Bacteria</taxon>
        <taxon>Bacillati</taxon>
        <taxon>Actinomycetota</taxon>
        <taxon>Actinomycetes</taxon>
        <taxon>Propionibacteriales</taxon>
        <taxon>Propionibacteriaceae</taxon>
        <taxon>Microlunatus</taxon>
    </lineage>
</organism>
<dbReference type="Gene3D" id="3.40.50.300">
    <property type="entry name" value="P-loop containing nucleotide triphosphate hydrolases"/>
    <property type="match status" value="2"/>
</dbReference>
<keyword evidence="1" id="KW-0378">Hydrolase</keyword>
<evidence type="ECO:0000313" key="1">
    <source>
        <dbReference type="EMBL" id="SDU80134.1"/>
    </source>
</evidence>
<dbReference type="RefSeq" id="WP_091072240.1">
    <property type="nucleotide sequence ID" value="NZ_LT629799.1"/>
</dbReference>
<dbReference type="SUPFAM" id="SSF52540">
    <property type="entry name" value="P-loop containing nucleoside triphosphate hydrolases"/>
    <property type="match status" value="1"/>
</dbReference>
<keyword evidence="2" id="KW-1185">Reference proteome</keyword>
<dbReference type="STRING" id="546874.SAMN04488544_0122"/>
<dbReference type="GO" id="GO:0043138">
    <property type="term" value="F:3'-5' DNA helicase activity"/>
    <property type="evidence" value="ECO:0007669"/>
    <property type="project" value="TreeGrafter"/>
</dbReference>
<accession>A0A1H2LH50</accession>
<dbReference type="InterPro" id="IPR000212">
    <property type="entry name" value="DNA_helicase_UvrD/REP"/>
</dbReference>
<gene>
    <name evidence="1" type="ORF">SAMN04488544_0122</name>
</gene>
<dbReference type="InterPro" id="IPR027417">
    <property type="entry name" value="P-loop_NTPase"/>
</dbReference>
<protein>
    <submittedName>
        <fullName evidence="1">DNA helicase IV</fullName>
    </submittedName>
</protein>
<sequence length="690" mass="73168">MPAGQTAPTDHPPDPVLRAEQDHLLESRAALGRMRTTTAGLTAQGADRLATEHLKQVLHRRMLSLQDDPAVPLFFGRLDYAADLGAEHDETLYVGRRHITGEAGGEPLVIDWRAGMALPFYRARPADPMHVRRRRRFGFSTGALTAYEDEDLAGGAGASGTGSAILQAEIERPRTGPMRDIVATIQPEQDVIVRAGLDSSVCVQGAPGTGKTAVGLHRAAFLLYAYREQLGRSGVLVVGPNASFLSYIGDVLPALGEIDAAQATVESMLADATGLVVRATESAARARLKGDARLAEVVRRAAWGHLAPASGTLVLPRGIHQWRVPAYLADEVVAELRARGVRYEAGRAMLAQRLAHQVLLRMEAAGDSPDDRVQGAVARSREVKAYVSSLWPALDPAKLVLRLLTDADLLAAAADGLLSAEEQAELLASRPGKTPRTARWTLADLALVDEVTDVLSRTPSLGHVVLDEAQDLSPMMLRAVGRRASTGSMTVLGDLAQATTPWAVGAWDDALAHLGQPEAVVTELVEGFRVPGLVIDYAARLLPVIAPTLTPPRSVRHSAGELDLRRTDDPLAGLLAAVQADLAQEGTVGVVVPDARIAEVAAALGTSGVAYDLLGEAGDFGTDAAPRVDLVPATLVKGLEFDHVVLLEPAELVAAEADEVTGLRRLYVCLTRAVTSLVVVHTHDLPGALD</sequence>
<dbReference type="Proteomes" id="UP000198825">
    <property type="component" value="Chromosome I"/>
</dbReference>
<dbReference type="PANTHER" id="PTHR11070:SF45">
    <property type="entry name" value="DNA 3'-5' HELICASE"/>
    <property type="match status" value="1"/>
</dbReference>
<dbReference type="GO" id="GO:0000725">
    <property type="term" value="P:recombinational repair"/>
    <property type="evidence" value="ECO:0007669"/>
    <property type="project" value="TreeGrafter"/>
</dbReference>